<proteinExistence type="predicted"/>
<dbReference type="Proteomes" id="UP000008204">
    <property type="component" value="Chromosome"/>
</dbReference>
<keyword evidence="2" id="KW-1185">Reference proteome</keyword>
<sequence>MSISQSRIKQFYEEMLIPQLRQLVKNGTLYSWLIESSRGNPDLVR</sequence>
<protein>
    <submittedName>
        <fullName evidence="1">Uncharacterized protein</fullName>
    </submittedName>
</protein>
<dbReference type="AlphaFoldDB" id="B7K459"/>
<evidence type="ECO:0000313" key="1">
    <source>
        <dbReference type="EMBL" id="ACK67765.1"/>
    </source>
</evidence>
<name>B7K459_RIPO1</name>
<dbReference type="STRING" id="41431.PCC8801_3815"/>
<accession>B7K459</accession>
<organism evidence="1 2">
    <name type="scientific">Rippkaea orientalis (strain PCC 8801 / RF-1)</name>
    <name type="common">Cyanothece sp. (strain PCC 8801)</name>
    <dbReference type="NCBI Taxonomy" id="41431"/>
    <lineage>
        <taxon>Bacteria</taxon>
        <taxon>Bacillati</taxon>
        <taxon>Cyanobacteriota</taxon>
        <taxon>Cyanophyceae</taxon>
        <taxon>Oscillatoriophycideae</taxon>
        <taxon>Chroococcales</taxon>
        <taxon>Aphanothecaceae</taxon>
        <taxon>Rippkaea</taxon>
        <taxon>Rippkaea orientalis</taxon>
    </lineage>
</organism>
<reference evidence="2" key="1">
    <citation type="journal article" date="2011" name="MBio">
        <title>Novel metabolic attributes of the genus Cyanothece, comprising a group of unicellular nitrogen-fixing Cyanobacteria.</title>
        <authorList>
            <person name="Bandyopadhyay A."/>
            <person name="Elvitigala T."/>
            <person name="Welsh E."/>
            <person name="Stockel J."/>
            <person name="Liberton M."/>
            <person name="Min H."/>
            <person name="Sherman L.A."/>
            <person name="Pakrasi H.B."/>
        </authorList>
    </citation>
    <scope>NUCLEOTIDE SEQUENCE [LARGE SCALE GENOMIC DNA]</scope>
    <source>
        <strain evidence="2">PCC 8801</strain>
    </source>
</reference>
<dbReference type="EMBL" id="CP001287">
    <property type="protein sequence ID" value="ACK67765.1"/>
    <property type="molecule type" value="Genomic_DNA"/>
</dbReference>
<dbReference type="HOGENOM" id="CLU_3198799_0_0_3"/>
<dbReference type="KEGG" id="cyp:PCC8801_3815"/>
<dbReference type="RefSeq" id="WP_012597023.1">
    <property type="nucleotide sequence ID" value="NC_011726.1"/>
</dbReference>
<evidence type="ECO:0000313" key="2">
    <source>
        <dbReference type="Proteomes" id="UP000008204"/>
    </source>
</evidence>
<gene>
    <name evidence="1" type="ordered locus">PCC8801_3815</name>
</gene>